<gene>
    <name evidence="2" type="ORF">FisN_20Hh064</name>
</gene>
<organism evidence="2 3">
    <name type="scientific">Fistulifera solaris</name>
    <name type="common">Oleaginous diatom</name>
    <dbReference type="NCBI Taxonomy" id="1519565"/>
    <lineage>
        <taxon>Eukaryota</taxon>
        <taxon>Sar</taxon>
        <taxon>Stramenopiles</taxon>
        <taxon>Ochrophyta</taxon>
        <taxon>Bacillariophyta</taxon>
        <taxon>Bacillariophyceae</taxon>
        <taxon>Bacillariophycidae</taxon>
        <taxon>Naviculales</taxon>
        <taxon>Naviculaceae</taxon>
        <taxon>Fistulifera</taxon>
    </lineage>
</organism>
<dbReference type="EMBL" id="BDSP01000204">
    <property type="protein sequence ID" value="GAX23858.1"/>
    <property type="molecule type" value="Genomic_DNA"/>
</dbReference>
<dbReference type="OrthoDB" id="202871at2759"/>
<dbReference type="AlphaFoldDB" id="A0A1Z5KD41"/>
<keyword evidence="3" id="KW-1185">Reference proteome</keyword>
<dbReference type="Proteomes" id="UP000198406">
    <property type="component" value="Unassembled WGS sequence"/>
</dbReference>
<name>A0A1Z5KD41_FISSO</name>
<evidence type="ECO:0008006" key="4">
    <source>
        <dbReference type="Google" id="ProtNLM"/>
    </source>
</evidence>
<feature type="chain" id="PRO_5012373908" description="ABC transmembrane type-1 domain-containing protein" evidence="1">
    <location>
        <begin position="20"/>
        <end position="303"/>
    </location>
</feature>
<keyword evidence="1" id="KW-0732">Signal</keyword>
<protein>
    <recommendedName>
        <fullName evidence="4">ABC transmembrane type-1 domain-containing protein</fullName>
    </recommendedName>
</protein>
<dbReference type="InParanoid" id="A0A1Z5KD41"/>
<comment type="caution">
    <text evidence="2">The sequence shown here is derived from an EMBL/GenBank/DDBJ whole genome shotgun (WGS) entry which is preliminary data.</text>
</comment>
<feature type="signal peptide" evidence="1">
    <location>
        <begin position="1"/>
        <end position="19"/>
    </location>
</feature>
<evidence type="ECO:0000313" key="2">
    <source>
        <dbReference type="EMBL" id="GAX23858.1"/>
    </source>
</evidence>
<evidence type="ECO:0000256" key="1">
    <source>
        <dbReference type="SAM" id="SignalP"/>
    </source>
</evidence>
<sequence>MIIVLFLISAAASIETTAAFATLERSQSTVREIRFASTNHYSRVRRLSQVSSDISPIRTSSLNIDYNNLYESTAAYLTNVEDRPDQLQNFVNWVTILRVVLPSFGLAASAKVTYSAIAMVLANLIDDSGVFAVVSQDASQFIQNILTTSGLVFALLLGQTYYFMYQQQEAIYLALFEEVTMAKSLLEQIALVSQGRKELYSRMLSCMHTYVHEDLTQFTTADPAVMISAPPSDDPLEDILHEHSVSVLCNENFRNCTCPCCGPYLPLCYLRFRCWVPVPKQLVAAKYWPYNLGICRFWYLEWA</sequence>
<proteinExistence type="predicted"/>
<accession>A0A1Z5KD41</accession>
<evidence type="ECO:0000313" key="3">
    <source>
        <dbReference type="Proteomes" id="UP000198406"/>
    </source>
</evidence>
<reference evidence="2 3" key="1">
    <citation type="journal article" date="2015" name="Plant Cell">
        <title>Oil accumulation by the oleaginous diatom Fistulifera solaris as revealed by the genome and transcriptome.</title>
        <authorList>
            <person name="Tanaka T."/>
            <person name="Maeda Y."/>
            <person name="Veluchamy A."/>
            <person name="Tanaka M."/>
            <person name="Abida H."/>
            <person name="Marechal E."/>
            <person name="Bowler C."/>
            <person name="Muto M."/>
            <person name="Sunaga Y."/>
            <person name="Tanaka M."/>
            <person name="Yoshino T."/>
            <person name="Taniguchi T."/>
            <person name="Fukuda Y."/>
            <person name="Nemoto M."/>
            <person name="Matsumoto M."/>
            <person name="Wong P.S."/>
            <person name="Aburatani S."/>
            <person name="Fujibuchi W."/>
        </authorList>
    </citation>
    <scope>NUCLEOTIDE SEQUENCE [LARGE SCALE GENOMIC DNA]</scope>
    <source>
        <strain evidence="2 3">JPCC DA0580</strain>
    </source>
</reference>